<gene>
    <name evidence="5" type="ORF">OHC33_008327</name>
</gene>
<sequence>MEHDTKTHQKAIIGNVNEDFWLYDSQTGFDLTRPSPPTAAPTAGAITLQTTTSPVTIDPAKSALVIIDMQNFFLSTALGRPPDSKGLKAQEQLLKHAIPAARKTGIKIAWLNWGLSDEDLESFPPAVFRAFGFSTMPADEFNDVYSSPAGAGPGAGQKPPSSSSASVLCEENLGKDSRTYKGLGQPLGDVTLSDGRKIPAGRMLMRDQWNTDLSPPLQESYEASLRTANPDVWLHKNRITGLYLPASSAGVWFRDHGIKTLIFAGVNTDQCVNGTMTDAFAHGYDCIMLRDGCATTSPDGAQSSVEYNIARMMGFAVDCEGFGRDVEASLAK</sequence>
<reference evidence="5 6" key="1">
    <citation type="submission" date="2022-12" db="EMBL/GenBank/DDBJ databases">
        <title>Genomic features and morphological characterization of a novel Knufia sp. strain isolated from spacecraft assembly facility.</title>
        <authorList>
            <person name="Teixeira M."/>
            <person name="Chander A.M."/>
            <person name="Stajich J.E."/>
            <person name="Venkateswaran K."/>
        </authorList>
    </citation>
    <scope>NUCLEOTIDE SEQUENCE [LARGE SCALE GENOMIC DNA]</scope>
    <source>
        <strain evidence="5 6">FJI-L2-BK-P2</strain>
    </source>
</reference>
<comment type="caution">
    <text evidence="5">The sequence shown here is derived from an EMBL/GenBank/DDBJ whole genome shotgun (WGS) entry which is preliminary data.</text>
</comment>
<organism evidence="5 6">
    <name type="scientific">Knufia fluminis</name>
    <dbReference type="NCBI Taxonomy" id="191047"/>
    <lineage>
        <taxon>Eukaryota</taxon>
        <taxon>Fungi</taxon>
        <taxon>Dikarya</taxon>
        <taxon>Ascomycota</taxon>
        <taxon>Pezizomycotina</taxon>
        <taxon>Eurotiomycetes</taxon>
        <taxon>Chaetothyriomycetidae</taxon>
        <taxon>Chaetothyriales</taxon>
        <taxon>Trichomeriaceae</taxon>
        <taxon>Knufia</taxon>
    </lineage>
</organism>
<dbReference type="Pfam" id="PF00857">
    <property type="entry name" value="Isochorismatase"/>
    <property type="match status" value="1"/>
</dbReference>
<dbReference type="InterPro" id="IPR000868">
    <property type="entry name" value="Isochorismatase-like_dom"/>
</dbReference>
<evidence type="ECO:0000313" key="5">
    <source>
        <dbReference type="EMBL" id="KAK5950660.1"/>
    </source>
</evidence>
<dbReference type="Gene3D" id="3.40.50.850">
    <property type="entry name" value="Isochorismatase-like"/>
    <property type="match status" value="1"/>
</dbReference>
<feature type="region of interest" description="Disordered" evidence="3">
    <location>
        <begin position="144"/>
        <end position="168"/>
    </location>
</feature>
<proteinExistence type="inferred from homology"/>
<feature type="domain" description="Isochorismatase-like" evidence="4">
    <location>
        <begin position="252"/>
        <end position="306"/>
    </location>
</feature>
<keyword evidence="6" id="KW-1185">Reference proteome</keyword>
<dbReference type="EMBL" id="JAKLMC020000025">
    <property type="protein sequence ID" value="KAK5950660.1"/>
    <property type="molecule type" value="Genomic_DNA"/>
</dbReference>
<accession>A0AAN8I516</accession>
<evidence type="ECO:0000256" key="3">
    <source>
        <dbReference type="SAM" id="MobiDB-lite"/>
    </source>
</evidence>
<dbReference type="PANTHER" id="PTHR43540:SF9">
    <property type="entry name" value="FAMILY HYDROLASE, PUTATIVE (AFU_ORTHOLOGUE AFUA_2G08700)-RELATED"/>
    <property type="match status" value="1"/>
</dbReference>
<dbReference type="InterPro" id="IPR036380">
    <property type="entry name" value="Isochorismatase-like_sf"/>
</dbReference>
<dbReference type="InterPro" id="IPR050272">
    <property type="entry name" value="Isochorismatase-like_hydrls"/>
</dbReference>
<evidence type="ECO:0000256" key="2">
    <source>
        <dbReference type="ARBA" id="ARBA00022801"/>
    </source>
</evidence>
<feature type="compositionally biased region" description="Low complexity" evidence="3">
    <location>
        <begin position="146"/>
        <end position="166"/>
    </location>
</feature>
<dbReference type="AlphaFoldDB" id="A0AAN8I516"/>
<evidence type="ECO:0000259" key="4">
    <source>
        <dbReference type="Pfam" id="PF00857"/>
    </source>
</evidence>
<protein>
    <recommendedName>
        <fullName evidence="4">Isochorismatase-like domain-containing protein</fullName>
    </recommendedName>
</protein>
<dbReference type="GO" id="GO:0016787">
    <property type="term" value="F:hydrolase activity"/>
    <property type="evidence" value="ECO:0007669"/>
    <property type="project" value="UniProtKB-KW"/>
</dbReference>
<comment type="similarity">
    <text evidence="1">Belongs to the isochorismatase family.</text>
</comment>
<dbReference type="Proteomes" id="UP001316803">
    <property type="component" value="Unassembled WGS sequence"/>
</dbReference>
<dbReference type="PANTHER" id="PTHR43540">
    <property type="entry name" value="PEROXYUREIDOACRYLATE/UREIDOACRYLATE AMIDOHYDROLASE-RELATED"/>
    <property type="match status" value="1"/>
</dbReference>
<keyword evidence="2" id="KW-0378">Hydrolase</keyword>
<name>A0AAN8I516_9EURO</name>
<dbReference type="SUPFAM" id="SSF52499">
    <property type="entry name" value="Isochorismatase-like hydrolases"/>
    <property type="match status" value="1"/>
</dbReference>
<evidence type="ECO:0000256" key="1">
    <source>
        <dbReference type="ARBA" id="ARBA00006336"/>
    </source>
</evidence>
<evidence type="ECO:0000313" key="6">
    <source>
        <dbReference type="Proteomes" id="UP001316803"/>
    </source>
</evidence>